<comment type="caution">
    <text evidence="5">The sequence shown here is derived from an EMBL/GenBank/DDBJ whole genome shotgun (WGS) entry which is preliminary data.</text>
</comment>
<dbReference type="EMBL" id="JAATJA010000003">
    <property type="protein sequence ID" value="NJB68950.1"/>
    <property type="molecule type" value="Genomic_DNA"/>
</dbReference>
<dbReference type="InterPro" id="IPR018334">
    <property type="entry name" value="ArsR_HTH"/>
</dbReference>
<organism evidence="5 6">
    <name type="scientific">Desulfobaculum xiamenense</name>
    <dbReference type="NCBI Taxonomy" id="995050"/>
    <lineage>
        <taxon>Bacteria</taxon>
        <taxon>Pseudomonadati</taxon>
        <taxon>Thermodesulfobacteriota</taxon>
        <taxon>Desulfovibrionia</taxon>
        <taxon>Desulfovibrionales</taxon>
        <taxon>Desulfovibrionaceae</taxon>
        <taxon>Desulfobaculum</taxon>
    </lineage>
</organism>
<evidence type="ECO:0000313" key="6">
    <source>
        <dbReference type="Proteomes" id="UP000580856"/>
    </source>
</evidence>
<dbReference type="InterPro" id="IPR036390">
    <property type="entry name" value="WH_DNA-bd_sf"/>
</dbReference>
<dbReference type="GO" id="GO:0003700">
    <property type="term" value="F:DNA-binding transcription factor activity"/>
    <property type="evidence" value="ECO:0007669"/>
    <property type="project" value="InterPro"/>
</dbReference>
<protein>
    <submittedName>
        <fullName evidence="5">ArsR family transcriptional regulator</fullName>
    </submittedName>
</protein>
<dbReference type="AlphaFoldDB" id="A0A846QPN7"/>
<reference evidence="5 6" key="1">
    <citation type="submission" date="2020-03" db="EMBL/GenBank/DDBJ databases">
        <title>Genomic Encyclopedia of Type Strains, Phase IV (KMG-IV): sequencing the most valuable type-strain genomes for metagenomic binning, comparative biology and taxonomic classification.</title>
        <authorList>
            <person name="Goeker M."/>
        </authorList>
    </citation>
    <scope>NUCLEOTIDE SEQUENCE [LARGE SCALE GENOMIC DNA]</scope>
    <source>
        <strain evidence="5 6">DSM 24233</strain>
    </source>
</reference>
<proteinExistence type="predicted"/>
<dbReference type="SMART" id="SM00418">
    <property type="entry name" value="HTH_ARSR"/>
    <property type="match status" value="1"/>
</dbReference>
<dbReference type="Pfam" id="PF01022">
    <property type="entry name" value="HTH_5"/>
    <property type="match status" value="1"/>
</dbReference>
<dbReference type="PROSITE" id="PS50987">
    <property type="entry name" value="HTH_ARSR_2"/>
    <property type="match status" value="1"/>
</dbReference>
<dbReference type="Gene3D" id="1.10.10.10">
    <property type="entry name" value="Winged helix-like DNA-binding domain superfamily/Winged helix DNA-binding domain"/>
    <property type="match status" value="1"/>
</dbReference>
<dbReference type="InterPro" id="IPR011991">
    <property type="entry name" value="ArsR-like_HTH"/>
</dbReference>
<accession>A0A846QPN7</accession>
<dbReference type="GO" id="GO:0003677">
    <property type="term" value="F:DNA binding"/>
    <property type="evidence" value="ECO:0007669"/>
    <property type="project" value="UniProtKB-KW"/>
</dbReference>
<dbReference type="InterPro" id="IPR051011">
    <property type="entry name" value="Metal_resp_trans_reg"/>
</dbReference>
<keyword evidence="2" id="KW-0238">DNA-binding</keyword>
<dbReference type="PANTHER" id="PTHR43132:SF6">
    <property type="entry name" value="HTH-TYPE TRANSCRIPTIONAL REPRESSOR CZRA"/>
    <property type="match status" value="1"/>
</dbReference>
<evidence type="ECO:0000256" key="2">
    <source>
        <dbReference type="ARBA" id="ARBA00023125"/>
    </source>
</evidence>
<dbReference type="SUPFAM" id="SSF46785">
    <property type="entry name" value="Winged helix' DNA-binding domain"/>
    <property type="match status" value="1"/>
</dbReference>
<evidence type="ECO:0000256" key="3">
    <source>
        <dbReference type="ARBA" id="ARBA00023163"/>
    </source>
</evidence>
<gene>
    <name evidence="5" type="ORF">GGQ74_002644</name>
</gene>
<evidence type="ECO:0000313" key="5">
    <source>
        <dbReference type="EMBL" id="NJB68950.1"/>
    </source>
</evidence>
<name>A0A846QPN7_9BACT</name>
<dbReference type="Proteomes" id="UP000580856">
    <property type="component" value="Unassembled WGS sequence"/>
</dbReference>
<dbReference type="NCBIfam" id="NF033788">
    <property type="entry name" value="HTH_metalloreg"/>
    <property type="match status" value="1"/>
</dbReference>
<keyword evidence="1" id="KW-0805">Transcription regulation</keyword>
<evidence type="ECO:0000256" key="1">
    <source>
        <dbReference type="ARBA" id="ARBA00023015"/>
    </source>
</evidence>
<dbReference type="CDD" id="cd00090">
    <property type="entry name" value="HTH_ARSR"/>
    <property type="match status" value="1"/>
</dbReference>
<dbReference type="PANTHER" id="PTHR43132">
    <property type="entry name" value="ARSENICAL RESISTANCE OPERON REPRESSOR ARSR-RELATED"/>
    <property type="match status" value="1"/>
</dbReference>
<evidence type="ECO:0000259" key="4">
    <source>
        <dbReference type="PROSITE" id="PS50987"/>
    </source>
</evidence>
<keyword evidence="6" id="KW-1185">Reference proteome</keyword>
<dbReference type="PRINTS" id="PR00778">
    <property type="entry name" value="HTHARSR"/>
</dbReference>
<dbReference type="InterPro" id="IPR001845">
    <property type="entry name" value="HTH_ArsR_DNA-bd_dom"/>
</dbReference>
<keyword evidence="3" id="KW-0804">Transcription</keyword>
<dbReference type="RefSeq" id="WP_167942045.1">
    <property type="nucleotide sequence ID" value="NZ_JAATJA010000003.1"/>
</dbReference>
<dbReference type="PROSITE" id="PS00846">
    <property type="entry name" value="HTH_ARSR_1"/>
    <property type="match status" value="1"/>
</dbReference>
<feature type="domain" description="HTH arsR-type" evidence="4">
    <location>
        <begin position="26"/>
        <end position="120"/>
    </location>
</feature>
<dbReference type="InterPro" id="IPR036388">
    <property type="entry name" value="WH-like_DNA-bd_sf"/>
</dbReference>
<sequence length="125" mass="14119">MNGHRDTCDATCKHPDAIEKVRRHSHATERFSELADLFKVLGDPTRVRILHALSVTELCVCDIAALLCMTSSAVSHQLRLLRQAKLVRNRKDGKSVYYALDDDHVRLLMDQGLAHVLEDRSGRTD</sequence>